<dbReference type="Pfam" id="PF13404">
    <property type="entry name" value="HTH_AsnC-type"/>
    <property type="match status" value="2"/>
</dbReference>
<evidence type="ECO:0000256" key="1">
    <source>
        <dbReference type="ARBA" id="ARBA00023015"/>
    </source>
</evidence>
<organism evidence="6 7">
    <name type="scientific">Blastococcus goldschmidtiae</name>
    <dbReference type="NCBI Taxonomy" id="3075546"/>
    <lineage>
        <taxon>Bacteria</taxon>
        <taxon>Bacillati</taxon>
        <taxon>Actinomycetota</taxon>
        <taxon>Actinomycetes</taxon>
        <taxon>Geodermatophilales</taxon>
        <taxon>Geodermatophilaceae</taxon>
        <taxon>Blastococcus</taxon>
    </lineage>
</organism>
<dbReference type="InterPro" id="IPR019888">
    <property type="entry name" value="Tscrpt_reg_AsnC-like"/>
</dbReference>
<evidence type="ECO:0000313" key="6">
    <source>
        <dbReference type="EMBL" id="MDT0275922.1"/>
    </source>
</evidence>
<proteinExistence type="predicted"/>
<dbReference type="InterPro" id="IPR036388">
    <property type="entry name" value="WH-like_DNA-bd_sf"/>
</dbReference>
<dbReference type="Gene3D" id="3.30.70.920">
    <property type="match status" value="2"/>
</dbReference>
<name>A0ABU2K6V0_9ACTN</name>
<dbReference type="PANTHER" id="PTHR30154:SF34">
    <property type="entry name" value="TRANSCRIPTIONAL REGULATOR AZLB"/>
    <property type="match status" value="1"/>
</dbReference>
<sequence length="345" mass="37804">MDALDLELVNALQMRPRAPWAEVAEPLGIDPATVSRRWARLSESGAAWVTCYPGNRQIPYGCVALVEVTCVAGSVLRVAEQVAAHPHALSVDVCSGSRDLFVTVATASVAALARYVGERLGTLPDVVRTETSLATRGYREASRWRLDSLDAAQRIALAGSRDSSDGRTRIPEEDWELLLALGVDGRMSLTELSERTGQAQSTVRRRLDRLLASDRAVLRCDFAHVLAGWQLPAVLWLTVPAPQLHATAQRLCALPEARACWATTGPANLCLYVWLHTPQHLEQVAEHLLQHFPGLQIRDTSAVLRVIKRTGRLLDADGRCVGQVPMDLWRDPVEGQDPWRATGPG</sequence>
<feature type="domain" description="HTH asnC-type" evidence="5">
    <location>
        <begin position="174"/>
        <end position="210"/>
    </location>
</feature>
<evidence type="ECO:0000256" key="2">
    <source>
        <dbReference type="ARBA" id="ARBA00023125"/>
    </source>
</evidence>
<dbReference type="InterPro" id="IPR011008">
    <property type="entry name" value="Dimeric_a/b-barrel"/>
</dbReference>
<dbReference type="SMART" id="SM00344">
    <property type="entry name" value="HTH_ASNC"/>
    <property type="match status" value="2"/>
</dbReference>
<dbReference type="RefSeq" id="WP_311344745.1">
    <property type="nucleotide sequence ID" value="NZ_JAVREI010000004.1"/>
</dbReference>
<protein>
    <submittedName>
        <fullName evidence="6">Lrp/AsnC family transcriptional regulator</fullName>
    </submittedName>
</protein>
<keyword evidence="3" id="KW-0804">Transcription</keyword>
<evidence type="ECO:0000313" key="7">
    <source>
        <dbReference type="Proteomes" id="UP001183222"/>
    </source>
</evidence>
<evidence type="ECO:0000259" key="4">
    <source>
        <dbReference type="Pfam" id="PF01037"/>
    </source>
</evidence>
<dbReference type="InterPro" id="IPR000485">
    <property type="entry name" value="AsnC-type_HTH_dom"/>
</dbReference>
<evidence type="ECO:0000256" key="3">
    <source>
        <dbReference type="ARBA" id="ARBA00023163"/>
    </source>
</evidence>
<dbReference type="SUPFAM" id="SSF54909">
    <property type="entry name" value="Dimeric alpha+beta barrel"/>
    <property type="match status" value="2"/>
</dbReference>
<dbReference type="Proteomes" id="UP001183222">
    <property type="component" value="Unassembled WGS sequence"/>
</dbReference>
<feature type="domain" description="HTH asnC-type" evidence="5">
    <location>
        <begin position="1"/>
        <end position="41"/>
    </location>
</feature>
<dbReference type="InterPro" id="IPR019887">
    <property type="entry name" value="Tscrpt_reg_AsnC/Lrp_C"/>
</dbReference>
<keyword evidence="2" id="KW-0238">DNA-binding</keyword>
<dbReference type="Gene3D" id="1.10.10.10">
    <property type="entry name" value="Winged helix-like DNA-binding domain superfamily/Winged helix DNA-binding domain"/>
    <property type="match status" value="2"/>
</dbReference>
<accession>A0ABU2K6V0</accession>
<dbReference type="PANTHER" id="PTHR30154">
    <property type="entry name" value="LEUCINE-RESPONSIVE REGULATORY PROTEIN"/>
    <property type="match status" value="1"/>
</dbReference>
<evidence type="ECO:0000259" key="5">
    <source>
        <dbReference type="Pfam" id="PF13404"/>
    </source>
</evidence>
<comment type="caution">
    <text evidence="6">The sequence shown here is derived from an EMBL/GenBank/DDBJ whole genome shotgun (WGS) entry which is preliminary data.</text>
</comment>
<feature type="domain" description="Transcription regulator AsnC/Lrp ligand binding" evidence="4">
    <location>
        <begin position="238"/>
        <end position="305"/>
    </location>
</feature>
<dbReference type="InterPro" id="IPR036390">
    <property type="entry name" value="WH_DNA-bd_sf"/>
</dbReference>
<gene>
    <name evidence="6" type="ORF">RM425_08400</name>
</gene>
<keyword evidence="7" id="KW-1185">Reference proteome</keyword>
<dbReference type="Pfam" id="PF01037">
    <property type="entry name" value="AsnC_trans_reg"/>
    <property type="match status" value="2"/>
</dbReference>
<keyword evidence="1" id="KW-0805">Transcription regulation</keyword>
<dbReference type="EMBL" id="JAVREI010000004">
    <property type="protein sequence ID" value="MDT0275922.1"/>
    <property type="molecule type" value="Genomic_DNA"/>
</dbReference>
<dbReference type="SUPFAM" id="SSF46785">
    <property type="entry name" value="Winged helix' DNA-binding domain"/>
    <property type="match status" value="2"/>
</dbReference>
<reference evidence="7" key="1">
    <citation type="submission" date="2023-07" db="EMBL/GenBank/DDBJ databases">
        <title>30 novel species of actinomycetes from the DSMZ collection.</title>
        <authorList>
            <person name="Nouioui I."/>
        </authorList>
    </citation>
    <scope>NUCLEOTIDE SEQUENCE [LARGE SCALE GENOMIC DNA]</scope>
    <source>
        <strain evidence="7">DSM 46792</strain>
    </source>
</reference>
<dbReference type="PRINTS" id="PR00033">
    <property type="entry name" value="HTHASNC"/>
</dbReference>
<feature type="domain" description="Transcription regulator AsnC/Lrp ligand binding" evidence="4">
    <location>
        <begin position="66"/>
        <end position="135"/>
    </location>
</feature>